<sequence>MLPGYSLGNSMPECGEKIERHQDVAPPGQADTKAKQTSAGFVKWLLAALLLYYICTSHAFKDHGRSDLPTKNLHLKPCFPHAGHNKNTTHWKCGYLDVPLDYTNTSDRRSVRLAVVMYQARKSKSERTIIVNPGGPGGSGTSYVWRAGETLSSRYTDGTLDVLGFDPRGVNMSAPHWSCYDHDAYRDRWAAIVGQFRETTKDPEEHLRLQASYYDAMWESCQNRFGDHGRFLSTAFVARDIDSLRAALGEEELTAYMVSYGTGLGSTYAQMFSERVGRLLLDGCEFVMDHRRIEGFGTVALDNITDAFHDGFLGECARAGPKACALAEPSGPTTIDGLQHRVSKVLDKLLQAPMAVAHPKMGPSLVRYEGVIDNVYSALYNSASWPRLARMFSQLEEGNGTLALEMVGWAYDPASDHHEGETDNTRGWKGVDVPKTASEELTLAVICSDSYDDERHDLAWWNELQANMTSTSWIGGNSRFSDVFPCWHYATKPAEVYRGGFDHELRNPLLLIGETYDPATPLQSAKRLHAAMGYSNSRLLIHHGYGHSSRDRSECTETIKRNILLHGKWPEDTTECFADTKPYPLEDAHASEERFGTAEWKETVMMKNGRMIL</sequence>
<dbReference type="InterPro" id="IPR029058">
    <property type="entry name" value="AB_hydrolase_fold"/>
</dbReference>
<dbReference type="SUPFAM" id="SSF53474">
    <property type="entry name" value="alpha/beta-Hydrolases"/>
    <property type="match status" value="1"/>
</dbReference>
<comment type="similarity">
    <text evidence="1">Belongs to the peptidase S33 family.</text>
</comment>
<accession>A0A8X7MXL3</accession>
<reference evidence="5" key="1">
    <citation type="submission" date="2016-04" db="EMBL/GenBank/DDBJ databases">
        <authorList>
            <person name="Nguyen H.D."/>
            <person name="Samba Siva P."/>
            <person name="Cullis J."/>
            <person name="Levesque C.A."/>
            <person name="Hambleton S."/>
        </authorList>
    </citation>
    <scope>NUCLEOTIDE SEQUENCE</scope>
    <source>
        <strain evidence="5">DAOMC 236426</strain>
    </source>
</reference>
<dbReference type="Pfam" id="PF00561">
    <property type="entry name" value="Abhydrolase_1"/>
    <property type="match status" value="1"/>
</dbReference>
<evidence type="ECO:0000256" key="2">
    <source>
        <dbReference type="ARBA" id="ARBA00022801"/>
    </source>
</evidence>
<dbReference type="EMBL" id="LWDE02000121">
    <property type="protein sequence ID" value="KAE8252972.1"/>
    <property type="molecule type" value="Genomic_DNA"/>
</dbReference>
<evidence type="ECO:0000256" key="1">
    <source>
        <dbReference type="ARBA" id="ARBA00010088"/>
    </source>
</evidence>
<evidence type="ECO:0008006" key="7">
    <source>
        <dbReference type="Google" id="ProtNLM"/>
    </source>
</evidence>
<dbReference type="GO" id="GO:0016787">
    <property type="term" value="F:hydrolase activity"/>
    <property type="evidence" value="ECO:0007669"/>
    <property type="project" value="UniProtKB-KW"/>
</dbReference>
<evidence type="ECO:0000259" key="4">
    <source>
        <dbReference type="Pfam" id="PF08386"/>
    </source>
</evidence>
<organism evidence="5 6">
    <name type="scientific">Tilletia controversa</name>
    <name type="common">dwarf bunt fungus</name>
    <dbReference type="NCBI Taxonomy" id="13291"/>
    <lineage>
        <taxon>Eukaryota</taxon>
        <taxon>Fungi</taxon>
        <taxon>Dikarya</taxon>
        <taxon>Basidiomycota</taxon>
        <taxon>Ustilaginomycotina</taxon>
        <taxon>Exobasidiomycetes</taxon>
        <taxon>Tilletiales</taxon>
        <taxon>Tilletiaceae</taxon>
        <taxon>Tilletia</taxon>
    </lineage>
</organism>
<dbReference type="InterPro" id="IPR000073">
    <property type="entry name" value="AB_hydrolase_1"/>
</dbReference>
<dbReference type="InterPro" id="IPR051601">
    <property type="entry name" value="Serine_prot/Carboxylest_S33"/>
</dbReference>
<dbReference type="Gene3D" id="3.40.50.1820">
    <property type="entry name" value="alpha/beta hydrolase"/>
    <property type="match status" value="1"/>
</dbReference>
<comment type="caution">
    <text evidence="5">The sequence shown here is derived from an EMBL/GenBank/DDBJ whole genome shotgun (WGS) entry which is preliminary data.</text>
</comment>
<dbReference type="AlphaFoldDB" id="A0A8X7MXL3"/>
<dbReference type="PANTHER" id="PTHR43248:SF25">
    <property type="entry name" value="AB HYDROLASE-1 DOMAIN-CONTAINING PROTEIN-RELATED"/>
    <property type="match status" value="1"/>
</dbReference>
<reference evidence="5" key="2">
    <citation type="journal article" date="2019" name="IMA Fungus">
        <title>Genome sequencing and comparison of five Tilletia species to identify candidate genes for the detection of regulated species infecting wheat.</title>
        <authorList>
            <person name="Nguyen H.D.T."/>
            <person name="Sultana T."/>
            <person name="Kesanakurti P."/>
            <person name="Hambleton S."/>
        </authorList>
    </citation>
    <scope>NUCLEOTIDE SEQUENCE</scope>
    <source>
        <strain evidence="5">DAOMC 236426</strain>
    </source>
</reference>
<dbReference type="Proteomes" id="UP000077684">
    <property type="component" value="Unassembled WGS sequence"/>
</dbReference>
<protein>
    <recommendedName>
        <fullName evidence="7">AB hydrolase-1 domain-containing protein</fullName>
    </recommendedName>
</protein>
<evidence type="ECO:0000313" key="6">
    <source>
        <dbReference type="Proteomes" id="UP000077684"/>
    </source>
</evidence>
<evidence type="ECO:0000313" key="5">
    <source>
        <dbReference type="EMBL" id="KAE8252972.1"/>
    </source>
</evidence>
<evidence type="ECO:0000259" key="3">
    <source>
        <dbReference type="Pfam" id="PF00561"/>
    </source>
</evidence>
<name>A0A8X7MXL3_9BASI</name>
<dbReference type="InterPro" id="IPR013595">
    <property type="entry name" value="Pept_S33_TAP-like_C"/>
</dbReference>
<keyword evidence="2" id="KW-0378">Hydrolase</keyword>
<feature type="domain" description="Peptidase S33 tripeptidyl aminopeptidase-like C-terminal" evidence="4">
    <location>
        <begin position="479"/>
        <end position="576"/>
    </location>
</feature>
<dbReference type="PANTHER" id="PTHR43248">
    <property type="entry name" value="2-SUCCINYL-6-HYDROXY-2,4-CYCLOHEXADIENE-1-CARBOXYLATE SYNTHASE"/>
    <property type="match status" value="1"/>
</dbReference>
<feature type="domain" description="AB hydrolase-1" evidence="3">
    <location>
        <begin position="128"/>
        <end position="283"/>
    </location>
</feature>
<dbReference type="Pfam" id="PF08386">
    <property type="entry name" value="Abhydrolase_4"/>
    <property type="match status" value="1"/>
</dbReference>
<keyword evidence="6" id="KW-1185">Reference proteome</keyword>
<proteinExistence type="inferred from homology"/>
<gene>
    <name evidence="5" type="ORF">A4X06_0g1790</name>
</gene>